<keyword evidence="2" id="KW-1185">Reference proteome</keyword>
<gene>
    <name evidence="1" type="ORF">HALLA_21000</name>
</gene>
<name>W0JYV9_9EURY</name>
<dbReference type="OrthoDB" id="325082at2157"/>
<geneLocation type="plasmid" evidence="2">
    <name>3</name>
</geneLocation>
<reference evidence="1 2" key="1">
    <citation type="submission" date="2014-01" db="EMBL/GenBank/DDBJ databases">
        <authorList>
            <consortium name="DOE Joint Genome Institute"/>
            <person name="Anderson I."/>
            <person name="Huntemann M."/>
            <person name="Han J."/>
            <person name="Chen A."/>
            <person name="Kyrpides N."/>
            <person name="Mavromatis K."/>
            <person name="Markowitz V."/>
            <person name="Palaniappan K."/>
            <person name="Ivanova N."/>
            <person name="Schaumberg A."/>
            <person name="Pati A."/>
            <person name="Liolios K."/>
            <person name="Nordberg H.P."/>
            <person name="Cantor M.N."/>
            <person name="Hua S.X."/>
            <person name="Woyke T."/>
        </authorList>
    </citation>
    <scope>NUCLEOTIDE SEQUENCE [LARGE SCALE GENOMIC DNA]</scope>
    <source>
        <strain evidence="1 2">XH-48</strain>
        <plasmid evidence="2">3</plasmid>
    </source>
</reference>
<evidence type="ECO:0000313" key="2">
    <source>
        <dbReference type="Proteomes" id="UP000019024"/>
    </source>
</evidence>
<evidence type="ECO:0000313" key="1">
    <source>
        <dbReference type="EMBL" id="AHG02385.1"/>
    </source>
</evidence>
<protein>
    <recommendedName>
        <fullName evidence="3">Transcriptional regulator</fullName>
    </recommendedName>
</protein>
<dbReference type="Pfam" id="PF25212">
    <property type="entry name" value="HVO_A0114"/>
    <property type="match status" value="1"/>
</dbReference>
<evidence type="ECO:0008006" key="3">
    <source>
        <dbReference type="Google" id="ProtNLM"/>
    </source>
</evidence>
<dbReference type="EMBL" id="CP007059">
    <property type="protein sequence ID" value="AHG02385.1"/>
    <property type="molecule type" value="Genomic_DNA"/>
</dbReference>
<accession>W0JYV9</accession>
<dbReference type="Proteomes" id="UP000019024">
    <property type="component" value="Plasmid unnamed4"/>
</dbReference>
<dbReference type="HOGENOM" id="CLU_3147866_0_0_2"/>
<dbReference type="RefSeq" id="WP_157231460.1">
    <property type="nucleotide sequence ID" value="NZ_CP007059.1"/>
</dbReference>
<organism evidence="1 2">
    <name type="scientific">Halostagnicola larsenii XH-48</name>
    <dbReference type="NCBI Taxonomy" id="797299"/>
    <lineage>
        <taxon>Archaea</taxon>
        <taxon>Methanobacteriati</taxon>
        <taxon>Methanobacteriota</taxon>
        <taxon>Stenosarchaea group</taxon>
        <taxon>Halobacteria</taxon>
        <taxon>Halobacteriales</taxon>
        <taxon>Natrialbaceae</taxon>
        <taxon>Halostagnicola</taxon>
    </lineage>
</organism>
<sequence>MAVGDVHDDLHALADENVVRFEREGRRMRPIVPYDHVEIEVSLPPEVG</sequence>
<dbReference type="KEGG" id="hlr:HALLA_21000"/>
<keyword evidence="1" id="KW-0614">Plasmid</keyword>
<dbReference type="GeneID" id="43330850"/>
<proteinExistence type="predicted"/>
<dbReference type="AlphaFoldDB" id="W0JYV9"/>